<name>A0A5B8NLM1_9CHRO</name>
<dbReference type="AlphaFoldDB" id="A0A5B8NLM1"/>
<evidence type="ECO:0000313" key="1">
    <source>
        <dbReference type="EMBL" id="QDZ39431.1"/>
    </source>
</evidence>
<gene>
    <name evidence="1" type="ORF">FRE64_05535</name>
</gene>
<dbReference type="Proteomes" id="UP000318453">
    <property type="component" value="Chromosome"/>
</dbReference>
<proteinExistence type="predicted"/>
<evidence type="ECO:0000313" key="2">
    <source>
        <dbReference type="Proteomes" id="UP000318453"/>
    </source>
</evidence>
<dbReference type="EMBL" id="CP042326">
    <property type="protein sequence ID" value="QDZ39431.1"/>
    <property type="molecule type" value="Genomic_DNA"/>
</dbReference>
<keyword evidence="2" id="KW-1185">Reference proteome</keyword>
<accession>A0A5B8NLM1</accession>
<dbReference type="RefSeq" id="WP_146295033.1">
    <property type="nucleotide sequence ID" value="NZ_CP042326.1"/>
</dbReference>
<sequence>MLKLRSILSLILVITIFLLTPACSNNEPTSRFEGAQQESTQPQATAVAEDAVKGGELNRYFPKTEDSYQIIYTQEKRGFAQAKLKEDGEELALLSISDIANNPSASNKFKDSSEMIKGYPVVNQGSKASAVLVRDRYQVKIISRSDQFNEESRKEWLAQFDLDTLAQL</sequence>
<dbReference type="KEGG" id="enn:FRE64_05535"/>
<organism evidence="1 2">
    <name type="scientific">Euhalothece natronophila Z-M001</name>
    <dbReference type="NCBI Taxonomy" id="522448"/>
    <lineage>
        <taxon>Bacteria</taxon>
        <taxon>Bacillati</taxon>
        <taxon>Cyanobacteriota</taxon>
        <taxon>Cyanophyceae</taxon>
        <taxon>Oscillatoriophycideae</taxon>
        <taxon>Chroococcales</taxon>
        <taxon>Halothecacae</taxon>
        <taxon>Halothece cluster</taxon>
        <taxon>Euhalothece</taxon>
    </lineage>
</organism>
<protein>
    <submittedName>
        <fullName evidence="1">Uncharacterized protein</fullName>
    </submittedName>
</protein>
<reference evidence="1" key="1">
    <citation type="submission" date="2019-08" db="EMBL/GenBank/DDBJ databases">
        <title>Carotenoids and Carotenoid Binding Proteins in the Halophilic Cyanobacterium Euhalothece sp. ZM00.</title>
        <authorList>
            <person name="Cho S.M."/>
            <person name="Song J.Y."/>
            <person name="Park Y.-I."/>
        </authorList>
    </citation>
    <scope>NUCLEOTIDE SEQUENCE [LARGE SCALE GENOMIC DNA]</scope>
    <source>
        <strain evidence="1">Z-M001</strain>
    </source>
</reference>
<dbReference type="OrthoDB" id="5517735at2"/>